<evidence type="ECO:0000256" key="1">
    <source>
        <dbReference type="ARBA" id="ARBA00004651"/>
    </source>
</evidence>
<evidence type="ECO:0000256" key="2">
    <source>
        <dbReference type="ARBA" id="ARBA00022475"/>
    </source>
</evidence>
<reference evidence="8" key="1">
    <citation type="submission" date="2014-06" db="EMBL/GenBank/DDBJ databases">
        <title>Key roles for freshwater Actinobacteria revealed by deep metagenomic sequencing.</title>
        <authorList>
            <person name="Ghai R."/>
            <person name="Mizuno C.M."/>
            <person name="Picazo A."/>
            <person name="Camacho A."/>
            <person name="Rodriguez-Valera F."/>
        </authorList>
    </citation>
    <scope>NUCLEOTIDE SEQUENCE</scope>
</reference>
<name>A0A094S5V4_9ZZZZ</name>
<dbReference type="Pfam" id="PF00482">
    <property type="entry name" value="T2SSF"/>
    <property type="match status" value="1"/>
</dbReference>
<feature type="domain" description="Type II secretion system protein GspF" evidence="7">
    <location>
        <begin position="54"/>
        <end position="178"/>
    </location>
</feature>
<proteinExistence type="predicted"/>
<evidence type="ECO:0000256" key="3">
    <source>
        <dbReference type="ARBA" id="ARBA00022692"/>
    </source>
</evidence>
<feature type="transmembrane region" description="Helical" evidence="6">
    <location>
        <begin position="196"/>
        <end position="215"/>
    </location>
</feature>
<evidence type="ECO:0000256" key="5">
    <source>
        <dbReference type="ARBA" id="ARBA00023136"/>
    </source>
</evidence>
<keyword evidence="2" id="KW-1003">Cell membrane</keyword>
<accession>A0A094S5V4</accession>
<evidence type="ECO:0000313" key="8">
    <source>
        <dbReference type="EMBL" id="KGA13268.1"/>
    </source>
</evidence>
<dbReference type="InterPro" id="IPR018076">
    <property type="entry name" value="T2SS_GspF_dom"/>
</dbReference>
<comment type="caution">
    <text evidence="8">The sequence shown here is derived from an EMBL/GenBank/DDBJ whole genome shotgun (WGS) entry which is preliminary data.</text>
</comment>
<keyword evidence="3 6" id="KW-0812">Transmembrane</keyword>
<dbReference type="EMBL" id="JNSL01000194">
    <property type="protein sequence ID" value="KGA13268.1"/>
    <property type="molecule type" value="Genomic_DNA"/>
</dbReference>
<dbReference type="PANTHER" id="PTHR35007:SF1">
    <property type="entry name" value="PILUS ASSEMBLY PROTEIN"/>
    <property type="match status" value="1"/>
</dbReference>
<evidence type="ECO:0000256" key="6">
    <source>
        <dbReference type="SAM" id="Phobius"/>
    </source>
</evidence>
<organism evidence="8">
    <name type="scientific">freshwater metagenome</name>
    <dbReference type="NCBI Taxonomy" id="449393"/>
    <lineage>
        <taxon>unclassified sequences</taxon>
        <taxon>metagenomes</taxon>
        <taxon>ecological metagenomes</taxon>
    </lineage>
</organism>
<evidence type="ECO:0000259" key="7">
    <source>
        <dbReference type="Pfam" id="PF00482"/>
    </source>
</evidence>
<keyword evidence="5 6" id="KW-0472">Membrane</keyword>
<comment type="subcellular location">
    <subcellularLocation>
        <location evidence="1">Cell membrane</location>
        <topology evidence="1">Multi-pass membrane protein</topology>
    </subcellularLocation>
</comment>
<dbReference type="GO" id="GO:0005886">
    <property type="term" value="C:plasma membrane"/>
    <property type="evidence" value="ECO:0007669"/>
    <property type="project" value="UniProtKB-SubCell"/>
</dbReference>
<protein>
    <recommendedName>
        <fullName evidence="7">Type II secretion system protein GspF domain-containing protein</fullName>
    </recommendedName>
</protein>
<sequence>MGLIVGLLSAIGIVLTWGAIREPMRLRKFKLHGRRKLQMKSKKVPADLWPDVVDDLASAIRAGLSLPQAVIELCNSGPEQLRPAFQMCRDQYQATGDFNAGLNLIAQNLEEPQADKFVASLQIAHEVGGADLGVLLRTLSEVMREELVLRGEIVARQSWTINGAKLAVAAPWVTALVLSTRDTAANVYMSASGLRMLSACAVISIFAYLAMMKLAELPKEKRLLA</sequence>
<gene>
    <name evidence="8" type="ORF">GM51_20180</name>
</gene>
<dbReference type="PANTHER" id="PTHR35007">
    <property type="entry name" value="INTEGRAL MEMBRANE PROTEIN-RELATED"/>
    <property type="match status" value="1"/>
</dbReference>
<evidence type="ECO:0000256" key="4">
    <source>
        <dbReference type="ARBA" id="ARBA00022989"/>
    </source>
</evidence>
<keyword evidence="4 6" id="KW-1133">Transmembrane helix</keyword>
<dbReference type="AlphaFoldDB" id="A0A094S5V4"/>